<feature type="transmembrane region" description="Helical" evidence="1">
    <location>
        <begin position="29"/>
        <end position="47"/>
    </location>
</feature>
<dbReference type="AlphaFoldDB" id="A8MDH9"/>
<dbReference type="InterPro" id="IPR002912">
    <property type="entry name" value="ACT_dom"/>
</dbReference>
<dbReference type="PROSITE" id="PS51671">
    <property type="entry name" value="ACT"/>
    <property type="match status" value="1"/>
</dbReference>
<dbReference type="Proteomes" id="UP000001137">
    <property type="component" value="Chromosome"/>
</dbReference>
<sequence>MFSNPSIQGDSSASLGRVLSEVGNVFGHVYRSILSSPSGVFIFFIALPNKSGALARLAAALAELGLNLTLAYLYTINEELAMALLIYEAKEGHFQKAIEELRKGGAVVREAYEVKVTERH</sequence>
<keyword evidence="1" id="KW-0472">Membrane</keyword>
<dbReference type="HOGENOM" id="CLU_2127708_0_0_2"/>
<dbReference type="Pfam" id="PF01842">
    <property type="entry name" value="ACT"/>
    <property type="match status" value="1"/>
</dbReference>
<protein>
    <submittedName>
        <fullName evidence="3">Amino acid-binding ACT domain protein</fullName>
    </submittedName>
</protein>
<evidence type="ECO:0000313" key="4">
    <source>
        <dbReference type="Proteomes" id="UP000001137"/>
    </source>
</evidence>
<dbReference type="eggNOG" id="arCOG04444">
    <property type="taxonomic scope" value="Archaea"/>
</dbReference>
<keyword evidence="4" id="KW-1185">Reference proteome</keyword>
<dbReference type="RefSeq" id="WP_012186054.1">
    <property type="nucleotide sequence ID" value="NC_009954.1"/>
</dbReference>
<dbReference type="KEGG" id="cma:Cmaq_1004"/>
<dbReference type="Gene3D" id="3.30.70.260">
    <property type="match status" value="1"/>
</dbReference>
<dbReference type="STRING" id="397948.Cmaq_1004"/>
<proteinExistence type="predicted"/>
<evidence type="ECO:0000313" key="3">
    <source>
        <dbReference type="EMBL" id="ABW01835.1"/>
    </source>
</evidence>
<organism evidence="3 4">
    <name type="scientific">Caldivirga maquilingensis (strain ATCC 700844 / DSM 13496 / JCM 10307 / IC-167)</name>
    <dbReference type="NCBI Taxonomy" id="397948"/>
    <lineage>
        <taxon>Archaea</taxon>
        <taxon>Thermoproteota</taxon>
        <taxon>Thermoprotei</taxon>
        <taxon>Thermoproteales</taxon>
        <taxon>Thermoproteaceae</taxon>
        <taxon>Caldivirga</taxon>
    </lineage>
</organism>
<dbReference type="OrthoDB" id="29892at2157"/>
<dbReference type="SUPFAM" id="SSF55021">
    <property type="entry name" value="ACT-like"/>
    <property type="match status" value="1"/>
</dbReference>
<accession>A8MDH9</accession>
<keyword evidence="1" id="KW-1133">Transmembrane helix</keyword>
<evidence type="ECO:0000256" key="1">
    <source>
        <dbReference type="SAM" id="Phobius"/>
    </source>
</evidence>
<feature type="transmembrane region" description="Helical" evidence="1">
    <location>
        <begin position="54"/>
        <end position="74"/>
    </location>
</feature>
<feature type="domain" description="ACT" evidence="2">
    <location>
        <begin position="42"/>
        <end position="119"/>
    </location>
</feature>
<evidence type="ECO:0000259" key="2">
    <source>
        <dbReference type="PROSITE" id="PS51671"/>
    </source>
</evidence>
<reference evidence="3 4" key="1">
    <citation type="submission" date="2007-10" db="EMBL/GenBank/DDBJ databases">
        <title>Complete sequence of Caldivirga maquilingensis IC-167.</title>
        <authorList>
            <consortium name="US DOE Joint Genome Institute"/>
            <person name="Copeland A."/>
            <person name="Lucas S."/>
            <person name="Lapidus A."/>
            <person name="Barry K."/>
            <person name="Glavina del Rio T."/>
            <person name="Dalin E."/>
            <person name="Tice H."/>
            <person name="Pitluck S."/>
            <person name="Saunders E."/>
            <person name="Brettin T."/>
            <person name="Bruce D."/>
            <person name="Detter J.C."/>
            <person name="Han C."/>
            <person name="Schmutz J."/>
            <person name="Larimer F."/>
            <person name="Land M."/>
            <person name="Hauser L."/>
            <person name="Kyrpides N."/>
            <person name="Ivanova N."/>
            <person name="Biddle J.F."/>
            <person name="Zhang Z."/>
            <person name="Fitz-Gibbon S.T."/>
            <person name="Lowe T.M."/>
            <person name="Saltikov C."/>
            <person name="House C.H."/>
            <person name="Richardson P."/>
        </authorList>
    </citation>
    <scope>NUCLEOTIDE SEQUENCE [LARGE SCALE GENOMIC DNA]</scope>
    <source>
        <strain evidence="4">ATCC 700844 / DSM 13496 / JCM 10307 / IC-167</strain>
    </source>
</reference>
<name>A8MDH9_CALMQ</name>
<dbReference type="GeneID" id="5710456"/>
<dbReference type="EMBL" id="CP000852">
    <property type="protein sequence ID" value="ABW01835.1"/>
    <property type="molecule type" value="Genomic_DNA"/>
</dbReference>
<gene>
    <name evidence="3" type="ordered locus">Cmaq_1004</name>
</gene>
<dbReference type="InterPro" id="IPR045865">
    <property type="entry name" value="ACT-like_dom_sf"/>
</dbReference>
<keyword evidence="1" id="KW-0812">Transmembrane</keyword>